<dbReference type="EMBL" id="WTYD01000002">
    <property type="protein sequence ID" value="MXO54553.1"/>
    <property type="molecule type" value="Genomic_DNA"/>
</dbReference>
<comment type="similarity">
    <text evidence="2">Belongs to the bacterial solute-binding protein 5 family.</text>
</comment>
<evidence type="ECO:0000256" key="1">
    <source>
        <dbReference type="ARBA" id="ARBA00004418"/>
    </source>
</evidence>
<comment type="subcellular location">
    <subcellularLocation>
        <location evidence="1">Periplasm</location>
    </subcellularLocation>
</comment>
<feature type="chain" id="PRO_5032541919" evidence="5">
    <location>
        <begin position="29"/>
        <end position="514"/>
    </location>
</feature>
<evidence type="ECO:0000256" key="4">
    <source>
        <dbReference type="ARBA" id="ARBA00022729"/>
    </source>
</evidence>
<dbReference type="PROSITE" id="PS51257">
    <property type="entry name" value="PROKAR_LIPOPROTEIN"/>
    <property type="match status" value="1"/>
</dbReference>
<dbReference type="OrthoDB" id="9803988at2"/>
<dbReference type="Gene3D" id="3.90.76.10">
    <property type="entry name" value="Dipeptide-binding Protein, Domain 1"/>
    <property type="match status" value="1"/>
</dbReference>
<dbReference type="AlphaFoldDB" id="A0A844YBE4"/>
<organism evidence="6 7">
    <name type="scientific">Qipengyuania pelagi</name>
    <dbReference type="NCBI Taxonomy" id="994320"/>
    <lineage>
        <taxon>Bacteria</taxon>
        <taxon>Pseudomonadati</taxon>
        <taxon>Pseudomonadota</taxon>
        <taxon>Alphaproteobacteria</taxon>
        <taxon>Sphingomonadales</taxon>
        <taxon>Erythrobacteraceae</taxon>
        <taxon>Qipengyuania</taxon>
    </lineage>
</organism>
<evidence type="ECO:0000256" key="5">
    <source>
        <dbReference type="SAM" id="SignalP"/>
    </source>
</evidence>
<evidence type="ECO:0000256" key="3">
    <source>
        <dbReference type="ARBA" id="ARBA00022448"/>
    </source>
</evidence>
<gene>
    <name evidence="6" type="ORF">GRI47_11135</name>
</gene>
<accession>A0A844YBE4</accession>
<protein>
    <submittedName>
        <fullName evidence="6">Peptide ABC transporter substrate-binding protein</fullName>
    </submittedName>
</protein>
<dbReference type="SUPFAM" id="SSF53850">
    <property type="entry name" value="Periplasmic binding protein-like II"/>
    <property type="match status" value="1"/>
</dbReference>
<dbReference type="GO" id="GO:0030313">
    <property type="term" value="C:cell envelope"/>
    <property type="evidence" value="ECO:0007669"/>
    <property type="project" value="UniProtKB-SubCell"/>
</dbReference>
<comment type="caution">
    <text evidence="6">The sequence shown here is derived from an EMBL/GenBank/DDBJ whole genome shotgun (WGS) entry which is preliminary data.</text>
</comment>
<keyword evidence="7" id="KW-1185">Reference proteome</keyword>
<evidence type="ECO:0000256" key="2">
    <source>
        <dbReference type="ARBA" id="ARBA00005695"/>
    </source>
</evidence>
<dbReference type="GO" id="GO:1904680">
    <property type="term" value="F:peptide transmembrane transporter activity"/>
    <property type="evidence" value="ECO:0007669"/>
    <property type="project" value="TreeGrafter"/>
</dbReference>
<dbReference type="PANTHER" id="PTHR30290">
    <property type="entry name" value="PERIPLASMIC BINDING COMPONENT OF ABC TRANSPORTER"/>
    <property type="match status" value="1"/>
</dbReference>
<dbReference type="Gene3D" id="3.10.105.10">
    <property type="entry name" value="Dipeptide-binding Protein, Domain 3"/>
    <property type="match status" value="1"/>
</dbReference>
<keyword evidence="3" id="KW-0813">Transport</keyword>
<name>A0A844YBE4_9SPHN</name>
<evidence type="ECO:0000313" key="7">
    <source>
        <dbReference type="Proteomes" id="UP000430272"/>
    </source>
</evidence>
<dbReference type="RefSeq" id="WP_160661462.1">
    <property type="nucleotide sequence ID" value="NZ_BAABDV010000001.1"/>
</dbReference>
<sequence length="514" mass="54369">MIARRRLFPLSPFARHALFAAVISLALAACGPARDDGVVDVAIVGSDEGMRTPGLRLPFAAQHLRAATAQGLVRLDATGLVVPGIAERWIVTDDGASYIFRIREFDLPGGGRLTAQAVRDSLRRTVARLEGTSLGLDLERVRDIRAMTGRVVEIRLDGPMPELLQLLAQPELGLAVGDAPLGPMRIVDPDEGGDSEPLEGIYLAAMPPELRGLPSQPDWDEGVEPVRLVATDAAAAVEGFSRGAYDVVLGGSIVDFPLAEVGPLSRGTIRLDGVAGLFGLDIRTRTGFLATAENREALIMAIDRPGLIEAFGVGGWTPSERIVPLALPSQTAAEIIDAGTPSWSTLGLDQRRAEAASRVAAYAGSGEGGQVTLRIGMPRGPGADLLFSAIESQFAAIGVASVRVAMDDAPDLAFRERIARYGGAQWFLNQFDCTVSRAVCSEDVDFLLELARDAPSAAEQASYLAEAEAALVALSVYIPFGPPIRWSMVRGGVTGFADNPWGLHPLFPLSGAPI</sequence>
<keyword evidence="4 5" id="KW-0732">Signal</keyword>
<dbReference type="PANTHER" id="PTHR30290:SF10">
    <property type="entry name" value="PERIPLASMIC OLIGOPEPTIDE-BINDING PROTEIN-RELATED"/>
    <property type="match status" value="1"/>
</dbReference>
<dbReference type="Proteomes" id="UP000430272">
    <property type="component" value="Unassembled WGS sequence"/>
</dbReference>
<feature type="signal peptide" evidence="5">
    <location>
        <begin position="1"/>
        <end position="28"/>
    </location>
</feature>
<dbReference type="InterPro" id="IPR039424">
    <property type="entry name" value="SBP_5"/>
</dbReference>
<reference evidence="6 7" key="1">
    <citation type="submission" date="2019-12" db="EMBL/GenBank/DDBJ databases">
        <title>Genomic-based taxomic classification of the family Erythrobacteraceae.</title>
        <authorList>
            <person name="Xu L."/>
        </authorList>
    </citation>
    <scope>NUCLEOTIDE SEQUENCE [LARGE SCALE GENOMIC DNA]</scope>
    <source>
        <strain evidence="6 7">JCM 17468</strain>
    </source>
</reference>
<dbReference type="GO" id="GO:0015833">
    <property type="term" value="P:peptide transport"/>
    <property type="evidence" value="ECO:0007669"/>
    <property type="project" value="TreeGrafter"/>
</dbReference>
<proteinExistence type="inferred from homology"/>
<evidence type="ECO:0000313" key="6">
    <source>
        <dbReference type="EMBL" id="MXO54553.1"/>
    </source>
</evidence>